<dbReference type="AlphaFoldDB" id="A0A839AG39"/>
<sequence length="118" mass="12720">MPDVQPQIPANIAPYVDALGVDDTIRLLLELGGSQIHLPRAGTSSRSMAAGLLGAEKIAMLAAVMGHGYIKVPLGKKWIAQVMFARGESLNAIARTVRSDVATVRRWQLNDALQLDLF</sequence>
<evidence type="ECO:0000313" key="3">
    <source>
        <dbReference type="EMBL" id="MBA5778095.1"/>
    </source>
</evidence>
<dbReference type="Proteomes" id="UP000541109">
    <property type="component" value="Unassembled WGS sequence"/>
</dbReference>
<dbReference type="EMBL" id="JACFXV010000050">
    <property type="protein sequence ID" value="MBA5777456.1"/>
    <property type="molecule type" value="Genomic_DNA"/>
</dbReference>
<dbReference type="EMBL" id="JACFXV010000051">
    <property type="protein sequence ID" value="MBA5777494.1"/>
    <property type="molecule type" value="Genomic_DNA"/>
</dbReference>
<evidence type="ECO:0000313" key="5">
    <source>
        <dbReference type="Proteomes" id="UP000541109"/>
    </source>
</evidence>
<dbReference type="RefSeq" id="WP_182164882.1">
    <property type="nucleotide sequence ID" value="NZ_JACFXV010000050.1"/>
</dbReference>
<evidence type="ECO:0000313" key="1">
    <source>
        <dbReference type="EMBL" id="MBA5777456.1"/>
    </source>
</evidence>
<proteinExistence type="predicted"/>
<comment type="caution">
    <text evidence="3">The sequence shown here is derived from an EMBL/GenBank/DDBJ whole genome shotgun (WGS) entry which is preliminary data.</text>
</comment>
<evidence type="ECO:0000313" key="2">
    <source>
        <dbReference type="EMBL" id="MBA5777494.1"/>
    </source>
</evidence>
<organism evidence="3 5">
    <name type="scientific">Stappia albiluteola</name>
    <dbReference type="NCBI Taxonomy" id="2758565"/>
    <lineage>
        <taxon>Bacteria</taxon>
        <taxon>Pseudomonadati</taxon>
        <taxon>Pseudomonadota</taxon>
        <taxon>Alphaproteobacteria</taxon>
        <taxon>Hyphomicrobiales</taxon>
        <taxon>Stappiaceae</taxon>
        <taxon>Stappia</taxon>
    </lineage>
</organism>
<name>A0A839AG39_9HYPH</name>
<keyword evidence="5" id="KW-1185">Reference proteome</keyword>
<protein>
    <submittedName>
        <fullName evidence="3">Helix-turn-helix domain containing protein</fullName>
    </submittedName>
</protein>
<evidence type="ECO:0000313" key="4">
    <source>
        <dbReference type="EMBL" id="MBA5778128.1"/>
    </source>
</evidence>
<gene>
    <name evidence="1" type="ORF">H2509_10000</name>
    <name evidence="2" type="ORF">H2509_10190</name>
    <name evidence="3" type="ORF">H2509_13275</name>
    <name evidence="4" type="ORF">H2509_13440</name>
</gene>
<dbReference type="EMBL" id="JACFXV010000056">
    <property type="protein sequence ID" value="MBA5778128.1"/>
    <property type="molecule type" value="Genomic_DNA"/>
</dbReference>
<dbReference type="EMBL" id="JACFXV010000055">
    <property type="protein sequence ID" value="MBA5778095.1"/>
    <property type="molecule type" value="Genomic_DNA"/>
</dbReference>
<accession>A0A839AG39</accession>
<reference evidence="3 5" key="1">
    <citation type="submission" date="2020-07" db="EMBL/GenBank/DDBJ databases">
        <title>Stappia sp., F7233, whole genome shotgun sequencing project.</title>
        <authorList>
            <person name="Jiang S."/>
            <person name="Liu Z.W."/>
            <person name="Du Z.J."/>
        </authorList>
    </citation>
    <scope>NUCLEOTIDE SEQUENCE [LARGE SCALE GENOMIC DNA]</scope>
    <source>
        <strain evidence="3 5">F7233</strain>
    </source>
</reference>